<reference evidence="3" key="3">
    <citation type="submission" date="2025-09" db="UniProtKB">
        <authorList>
            <consortium name="Ensembl"/>
        </authorList>
    </citation>
    <scope>IDENTIFICATION</scope>
</reference>
<feature type="region of interest" description="Disordered" evidence="2">
    <location>
        <begin position="406"/>
        <end position="432"/>
    </location>
</feature>
<proteinExistence type="predicted"/>
<keyword evidence="4" id="KW-1185">Reference proteome</keyword>
<dbReference type="GeneTree" id="ENSGT00940000167241"/>
<reference evidence="4" key="1">
    <citation type="submission" date="2015-09" db="EMBL/GenBank/DDBJ databases">
        <authorList>
            <person name="Sai Rama Sridatta P."/>
        </authorList>
    </citation>
    <scope>NUCLEOTIDE SEQUENCE [LARGE SCALE GENOMIC DNA]</scope>
</reference>
<evidence type="ECO:0000256" key="2">
    <source>
        <dbReference type="SAM" id="MobiDB-lite"/>
    </source>
</evidence>
<dbReference type="AlphaFoldDB" id="A0A4W6C3P4"/>
<name>A0A4W6C3P4_LATCA</name>
<keyword evidence="1" id="KW-0175">Coiled coil</keyword>
<evidence type="ECO:0000313" key="4">
    <source>
        <dbReference type="Proteomes" id="UP000314980"/>
    </source>
</evidence>
<feature type="coiled-coil region" evidence="1">
    <location>
        <begin position="204"/>
        <end position="257"/>
    </location>
</feature>
<organism evidence="3 4">
    <name type="scientific">Lates calcarifer</name>
    <name type="common">Barramundi</name>
    <name type="synonym">Holocentrus calcarifer</name>
    <dbReference type="NCBI Taxonomy" id="8187"/>
    <lineage>
        <taxon>Eukaryota</taxon>
        <taxon>Metazoa</taxon>
        <taxon>Chordata</taxon>
        <taxon>Craniata</taxon>
        <taxon>Vertebrata</taxon>
        <taxon>Euteleostomi</taxon>
        <taxon>Actinopterygii</taxon>
        <taxon>Neopterygii</taxon>
        <taxon>Teleostei</taxon>
        <taxon>Neoteleostei</taxon>
        <taxon>Acanthomorphata</taxon>
        <taxon>Carangaria</taxon>
        <taxon>Carangaria incertae sedis</taxon>
        <taxon>Centropomidae</taxon>
        <taxon>Lates</taxon>
    </lineage>
</organism>
<sequence>MGTESCGGIIAEVATTLNPKANCTYDCQQGALFLLKLWYQMEEELICGACNMAFNSTGLLEKHKALFCIGSEVGNLRVQRTSSDTVMRNNRGGVDPKQMRTPELVQMRGQRRNVIRWSVEAEPKSGRAEDKAATGQTDGAALQNLTDEFHKLRMSIEENLPNWSKKTTDNEASGRHLGHSERLKEMREMATLHERQLALIYAHNQQLELQRDELAHQVSVLSKQSNTTHLESLLMELREQEERNEDTLQQLAEHLHALHVQKVSVPADQPDPGENDKMHHDNYKLISSVDGSLSTQITALRQAYMQSGGSDPAIVAQMIHLQAEAQRLEKNQPAASAKARKKKVKPPQRGTSWELLVLEQENQRLEEEILRIQLARERNHDYEAAMRSELELIQRQDLQQISSLQAAMERSKEAPRLRREPPPPPRPLPLQTKTHIHEPLSLLQARSFCSPSGRCMTDPLDSLGPAPYDPAAGFVIFFDLVLGVDASQKALRLVAALYSEGQKVGPLTPLPPVQCLPGVSQPYTHGLTPGNCAVLSVKQPVPRIQPSLSLCLVVEVQAARDLDVYNQGVLNLGSYGWTRLELFDEYNQLRSGHWRVPVRSLPIKPSLSIAQLNSIPQVGNMELYVRLVNSRDGDVQTLTKPDLTSTRHYKFPAVVSSVPVTVHGNTALPVSAPQTTRVDQLSSLLTLTDNKNPPPTDETSQS</sequence>
<dbReference type="InParanoid" id="A0A4W6C3P4"/>
<dbReference type="Ensembl" id="ENSLCAT00010008347.1">
    <property type="protein sequence ID" value="ENSLCAP00010008155.1"/>
    <property type="gene ID" value="ENSLCAG00010003955.1"/>
</dbReference>
<feature type="region of interest" description="Disordered" evidence="2">
    <location>
        <begin position="328"/>
        <end position="348"/>
    </location>
</feature>
<feature type="coiled-coil region" evidence="1">
    <location>
        <begin position="355"/>
        <end position="385"/>
    </location>
</feature>
<feature type="compositionally biased region" description="Basic and acidic residues" evidence="2">
    <location>
        <begin position="409"/>
        <end position="421"/>
    </location>
</feature>
<reference evidence="3" key="2">
    <citation type="submission" date="2025-08" db="UniProtKB">
        <authorList>
            <consortium name="Ensembl"/>
        </authorList>
    </citation>
    <scope>IDENTIFICATION</scope>
</reference>
<accession>A0A4W6C3P4</accession>
<evidence type="ECO:0000313" key="3">
    <source>
        <dbReference type="Ensembl" id="ENSLCAP00010008155.1"/>
    </source>
</evidence>
<dbReference type="InterPro" id="IPR038800">
    <property type="entry name" value="CCDC17"/>
</dbReference>
<dbReference type="STRING" id="8187.ENSLCAP00010008155"/>
<evidence type="ECO:0000256" key="1">
    <source>
        <dbReference type="SAM" id="Coils"/>
    </source>
</evidence>
<dbReference type="Proteomes" id="UP000314980">
    <property type="component" value="Unassembled WGS sequence"/>
</dbReference>
<protein>
    <submittedName>
        <fullName evidence="3">Coiled-coil domain containing 17</fullName>
    </submittedName>
</protein>
<dbReference type="PANTHER" id="PTHR33820:SF4">
    <property type="entry name" value="COILED-COIL DOMAIN-CONTAINING PROTEIN 17"/>
    <property type="match status" value="1"/>
</dbReference>
<dbReference type="PANTHER" id="PTHR33820">
    <property type="entry name" value="COILED-COIL DOMAIN-CONTAINING PROTEIN 17"/>
    <property type="match status" value="1"/>
</dbReference>